<sequence>MYSLVHLPSLVYAKNLLKNNHSNSGFTLPEMLVVIVLISILATIGISNWLAFVDTRRLNTAQNEVYYAMRQAQSQATKDKLTRQTSFRIQNGVVQWAVHQAEAGQFIPDTVKNNGNLWHNLEPNIRIDEEENDKGKKETTLRKHTSQPMWRVLFNYYGCPISEIGNQCTVGGLGQITFYSLNGGKARRCVYVSTIMGAMRTGKDHARANENDKYCY</sequence>
<feature type="transmembrane region" description="Helical" evidence="1">
    <location>
        <begin position="31"/>
        <end position="52"/>
    </location>
</feature>
<dbReference type="NCBIfam" id="TIGR02532">
    <property type="entry name" value="IV_pilin_GFxxxE"/>
    <property type="match status" value="1"/>
</dbReference>
<evidence type="ECO:0000313" key="2">
    <source>
        <dbReference type="EMBL" id="RCJ33629.1"/>
    </source>
</evidence>
<evidence type="ECO:0000313" key="3">
    <source>
        <dbReference type="Proteomes" id="UP000252085"/>
    </source>
</evidence>
<keyword evidence="1" id="KW-0812">Transmembrane</keyword>
<organism evidence="2 3">
    <name type="scientific">Nostoc punctiforme NIES-2108</name>
    <dbReference type="NCBI Taxonomy" id="1356359"/>
    <lineage>
        <taxon>Bacteria</taxon>
        <taxon>Bacillati</taxon>
        <taxon>Cyanobacteriota</taxon>
        <taxon>Cyanophyceae</taxon>
        <taxon>Nostocales</taxon>
        <taxon>Nostocaceae</taxon>
        <taxon>Nostoc</taxon>
    </lineage>
</organism>
<keyword evidence="1" id="KW-0472">Membrane</keyword>
<dbReference type="Gene3D" id="3.30.700.10">
    <property type="entry name" value="Glycoprotein, Type 4 Pilin"/>
    <property type="match status" value="1"/>
</dbReference>
<dbReference type="PROSITE" id="PS00409">
    <property type="entry name" value="PROKAR_NTER_METHYL"/>
    <property type="match status" value="1"/>
</dbReference>
<dbReference type="Proteomes" id="UP000252085">
    <property type="component" value="Unassembled WGS sequence"/>
</dbReference>
<dbReference type="InterPro" id="IPR045584">
    <property type="entry name" value="Pilin-like"/>
</dbReference>
<accession>A0A367RC10</accession>
<evidence type="ECO:0000256" key="1">
    <source>
        <dbReference type="SAM" id="Phobius"/>
    </source>
</evidence>
<dbReference type="AlphaFoldDB" id="A0A367RC10"/>
<dbReference type="EMBL" id="LXQE01000159">
    <property type="protein sequence ID" value="RCJ33629.1"/>
    <property type="molecule type" value="Genomic_DNA"/>
</dbReference>
<dbReference type="Pfam" id="PF07963">
    <property type="entry name" value="N_methyl"/>
    <property type="match status" value="1"/>
</dbReference>
<keyword evidence="1" id="KW-1133">Transmembrane helix</keyword>
<proteinExistence type="predicted"/>
<dbReference type="InterPro" id="IPR012902">
    <property type="entry name" value="N_methyl_site"/>
</dbReference>
<comment type="caution">
    <text evidence="2">The sequence shown here is derived from an EMBL/GenBank/DDBJ whole genome shotgun (WGS) entry which is preliminary data.</text>
</comment>
<gene>
    <name evidence="2" type="ORF">A6769_24645</name>
</gene>
<reference evidence="2 3" key="1">
    <citation type="submission" date="2016-04" db="EMBL/GenBank/DDBJ databases">
        <authorList>
            <person name="Evans L.H."/>
            <person name="Alamgir A."/>
            <person name="Owens N."/>
            <person name="Weber N.D."/>
            <person name="Virtaneva K."/>
            <person name="Barbian K."/>
            <person name="Babar A."/>
            <person name="Rosenke K."/>
        </authorList>
    </citation>
    <scope>NUCLEOTIDE SEQUENCE [LARGE SCALE GENOMIC DNA]</scope>
    <source>
        <strain evidence="2">NIES-2108</strain>
    </source>
</reference>
<dbReference type="SUPFAM" id="SSF54523">
    <property type="entry name" value="Pili subunits"/>
    <property type="match status" value="1"/>
</dbReference>
<protein>
    <submittedName>
        <fullName evidence="2">Prepilin-type N-terminal cleavage/methylation domain-containing protein</fullName>
    </submittedName>
</protein>
<name>A0A367RC10_NOSPU</name>